<protein>
    <recommendedName>
        <fullName evidence="4">DNA topoisomerase (ATP-hydrolyzing)</fullName>
        <ecNumber evidence="4">5.6.2.2</ecNumber>
    </recommendedName>
</protein>
<dbReference type="AlphaFoldDB" id="A0A4R4FJY9"/>
<dbReference type="PANTHER" id="PTHR45866:SF1">
    <property type="entry name" value="DNA GYRASE SUBUNIT B, MITOCHONDRIAL"/>
    <property type="match status" value="1"/>
</dbReference>
<dbReference type="PROSITE" id="PS50880">
    <property type="entry name" value="TOPRIM"/>
    <property type="match status" value="1"/>
</dbReference>
<dbReference type="InterPro" id="IPR018522">
    <property type="entry name" value="TopoIIA_CS"/>
</dbReference>
<dbReference type="SUPFAM" id="SSF54211">
    <property type="entry name" value="Ribosomal protein S5 domain 2-like"/>
    <property type="match status" value="1"/>
</dbReference>
<dbReference type="CDD" id="cd00822">
    <property type="entry name" value="TopoII_Trans_DNA_gyrase"/>
    <property type="match status" value="1"/>
</dbReference>
<dbReference type="InterPro" id="IPR000565">
    <property type="entry name" value="Topo_IIA_B"/>
</dbReference>
<evidence type="ECO:0000313" key="14">
    <source>
        <dbReference type="Proteomes" id="UP000295710"/>
    </source>
</evidence>
<dbReference type="GO" id="GO:0034335">
    <property type="term" value="F:DNA negative supercoiling activity"/>
    <property type="evidence" value="ECO:0007669"/>
    <property type="project" value="UniProtKB-ARBA"/>
</dbReference>
<dbReference type="PANTHER" id="PTHR45866">
    <property type="entry name" value="DNA GYRASE/TOPOISOMERASE SUBUNIT B"/>
    <property type="match status" value="1"/>
</dbReference>
<dbReference type="PROSITE" id="PS00177">
    <property type="entry name" value="TOPOISOMERASE_II"/>
    <property type="match status" value="1"/>
</dbReference>
<dbReference type="CDD" id="cd16928">
    <property type="entry name" value="HATPase_GyrB-like"/>
    <property type="match status" value="1"/>
</dbReference>
<dbReference type="Gene3D" id="3.30.230.10">
    <property type="match status" value="1"/>
</dbReference>
<dbReference type="InterPro" id="IPR013759">
    <property type="entry name" value="Topo_IIA_B_C"/>
</dbReference>
<dbReference type="InterPro" id="IPR002288">
    <property type="entry name" value="DNA_gyrase_B_C"/>
</dbReference>
<evidence type="ECO:0000256" key="8">
    <source>
        <dbReference type="ARBA" id="ARBA00022842"/>
    </source>
</evidence>
<dbReference type="RefSeq" id="WP_132275081.1">
    <property type="nucleotide sequence ID" value="NZ_JAOBST010000003.1"/>
</dbReference>
<keyword evidence="5" id="KW-0479">Metal-binding</keyword>
<proteinExistence type="inferred from homology"/>
<comment type="caution">
    <text evidence="13">The sequence shown here is derived from an EMBL/GenBank/DDBJ whole genome shotgun (WGS) entry which is preliminary data.</text>
</comment>
<keyword evidence="8" id="KW-0460">Magnesium</keyword>
<dbReference type="Pfam" id="PF01751">
    <property type="entry name" value="Toprim"/>
    <property type="match status" value="1"/>
</dbReference>
<dbReference type="GO" id="GO:0003677">
    <property type="term" value="F:DNA binding"/>
    <property type="evidence" value="ECO:0007669"/>
    <property type="project" value="UniProtKB-KW"/>
</dbReference>
<evidence type="ECO:0000256" key="2">
    <source>
        <dbReference type="ARBA" id="ARBA00001946"/>
    </source>
</evidence>
<dbReference type="NCBIfam" id="NF004189">
    <property type="entry name" value="PRK05644.1"/>
    <property type="match status" value="1"/>
</dbReference>
<dbReference type="InterPro" id="IPR020568">
    <property type="entry name" value="Ribosomal_Su5_D2-typ_SF"/>
</dbReference>
<sequence>MTKKNIYDADSISILEGLEAVRKRPGMYIGSVSTKGLNHLIYEIVDNAVDEHLAGCCDEIHVTLEKDGSATVTDNGRGVPIGLHAKGVSAERIVYTTLHAGGKFDDSSYKTSGGLHGVGSSVVNALSAYMDVQVSREGYIHHDRYERGKPVIELKDGLLPTIGKTKKTGTKVNFLPDDTIFEKTRFRADEVKSRMHETAYLNPALTIIFDDLRGEAPEHIVYHEPDGILGFIKELNQKNEAIHEPVYYKGTADGIEVEAAFQYVNEFHENVLGFCNNIYNAEGGTHLTGFKTTFTTVMNQYARELGILKEKDANFTGADIRNGMTAIVSIKHPDPRFEGQTKTKLDNPDAAKAVSKVTNDEITRYFDRNLDNLKKVISCAEKAAKIRKTEEKAKTNLLTKQKYSFDSNGKLANCESRDAGKCEIFIVEGDSAGGSAKTARDRMFQAILPIRGKILNVEKASIDKILANAEIKTMINAFGCGFSEGYGNDFDISGLRYDKIIIMADADVDGAHISTLLLTLFYRFMPELIYEGHVYVAMPPLYKAIPKKGEEEYLYDDKALERYRRSHEGPFTLQRYKGLGEMDAQQLWETTLNPETRLLKRIEIEDARMASGVTEMLMGTEVPPRRTFIYENATEAELDI</sequence>
<reference evidence="13 14" key="1">
    <citation type="journal article" date="2016" name="Nat. Microbiol.">
        <title>The Mouse Intestinal Bacterial Collection (miBC) provides host-specific insight into cultured diversity and functional potential of the gut microbiota.</title>
        <authorList>
            <person name="Lagkouvardos I."/>
            <person name="Pukall R."/>
            <person name="Abt B."/>
            <person name="Foesel B.U."/>
            <person name="Meier-Kolthoff J.P."/>
            <person name="Kumar N."/>
            <person name="Bresciani A."/>
            <person name="Martinez I."/>
            <person name="Just S."/>
            <person name="Ziegler C."/>
            <person name="Brugiroux S."/>
            <person name="Garzetti D."/>
            <person name="Wenning M."/>
            <person name="Bui T.P."/>
            <person name="Wang J."/>
            <person name="Hugenholtz F."/>
            <person name="Plugge C.M."/>
            <person name="Peterson D.A."/>
            <person name="Hornef M.W."/>
            <person name="Baines J.F."/>
            <person name="Smidt H."/>
            <person name="Walter J."/>
            <person name="Kristiansen K."/>
            <person name="Nielsen H.B."/>
            <person name="Haller D."/>
            <person name="Overmann J."/>
            <person name="Stecher B."/>
            <person name="Clavel T."/>
        </authorList>
    </citation>
    <scope>NUCLEOTIDE SEQUENCE [LARGE SCALE GENOMIC DNA]</scope>
    <source>
        <strain evidence="13 14">DSM 28560</strain>
    </source>
</reference>
<evidence type="ECO:0000259" key="12">
    <source>
        <dbReference type="PROSITE" id="PS50880"/>
    </source>
</evidence>
<organism evidence="13 14">
    <name type="scientific">Extibacter muris</name>
    <dbReference type="NCBI Taxonomy" id="1796622"/>
    <lineage>
        <taxon>Bacteria</taxon>
        <taxon>Bacillati</taxon>
        <taxon>Bacillota</taxon>
        <taxon>Clostridia</taxon>
        <taxon>Lachnospirales</taxon>
        <taxon>Lachnospiraceae</taxon>
        <taxon>Extibacter</taxon>
    </lineage>
</organism>
<accession>A0A4R4FJY9</accession>
<evidence type="ECO:0000256" key="7">
    <source>
        <dbReference type="ARBA" id="ARBA00022840"/>
    </source>
</evidence>
<evidence type="ECO:0000256" key="5">
    <source>
        <dbReference type="ARBA" id="ARBA00022723"/>
    </source>
</evidence>
<evidence type="ECO:0000256" key="1">
    <source>
        <dbReference type="ARBA" id="ARBA00000185"/>
    </source>
</evidence>
<comment type="catalytic activity">
    <reaction evidence="1">
        <text>ATP-dependent breakage, passage and rejoining of double-stranded DNA.</text>
        <dbReference type="EC" id="5.6.2.2"/>
    </reaction>
</comment>
<dbReference type="GO" id="GO:0006265">
    <property type="term" value="P:DNA topological change"/>
    <property type="evidence" value="ECO:0007669"/>
    <property type="project" value="InterPro"/>
</dbReference>
<keyword evidence="11" id="KW-0413">Isomerase</keyword>
<evidence type="ECO:0000256" key="10">
    <source>
        <dbReference type="ARBA" id="ARBA00023125"/>
    </source>
</evidence>
<dbReference type="InterPro" id="IPR014721">
    <property type="entry name" value="Ribsml_uS5_D2-typ_fold_subgr"/>
</dbReference>
<evidence type="ECO:0000256" key="9">
    <source>
        <dbReference type="ARBA" id="ARBA00023029"/>
    </source>
</evidence>
<dbReference type="EC" id="5.6.2.2" evidence="4"/>
<dbReference type="Pfam" id="PF00986">
    <property type="entry name" value="DNA_gyraseB_C"/>
    <property type="match status" value="1"/>
</dbReference>
<gene>
    <name evidence="13" type="ORF">E1963_02985</name>
</gene>
<keyword evidence="6" id="KW-0547">Nucleotide-binding</keyword>
<evidence type="ECO:0000256" key="11">
    <source>
        <dbReference type="ARBA" id="ARBA00023235"/>
    </source>
</evidence>
<evidence type="ECO:0000256" key="4">
    <source>
        <dbReference type="ARBA" id="ARBA00012895"/>
    </source>
</evidence>
<keyword evidence="10" id="KW-0238">DNA-binding</keyword>
<dbReference type="FunFam" id="3.40.50.670:FF:000002">
    <property type="entry name" value="DNA gyrase subunit B"/>
    <property type="match status" value="1"/>
</dbReference>
<dbReference type="InterPro" id="IPR013506">
    <property type="entry name" value="Topo_IIA_bsu_dom2"/>
</dbReference>
<evidence type="ECO:0000313" key="13">
    <source>
        <dbReference type="EMBL" id="TDA23063.1"/>
    </source>
</evidence>
<dbReference type="SUPFAM" id="SSF55874">
    <property type="entry name" value="ATPase domain of HSP90 chaperone/DNA topoisomerase II/histidine kinase"/>
    <property type="match status" value="1"/>
</dbReference>
<dbReference type="SMART" id="SM00387">
    <property type="entry name" value="HATPase_c"/>
    <property type="match status" value="1"/>
</dbReference>
<comment type="cofactor">
    <cofactor evidence="2">
        <name>Mg(2+)</name>
        <dbReference type="ChEBI" id="CHEBI:18420"/>
    </cofactor>
</comment>
<name>A0A4R4FJY9_9FIRM</name>
<comment type="similarity">
    <text evidence="3">Belongs to the type II topoisomerase GyrB family.</text>
</comment>
<dbReference type="InterPro" id="IPR001241">
    <property type="entry name" value="Topo_IIA"/>
</dbReference>
<dbReference type="PRINTS" id="PR00418">
    <property type="entry name" value="TPI2FAMILY"/>
</dbReference>
<dbReference type="InterPro" id="IPR006171">
    <property type="entry name" value="TOPRIM_dom"/>
</dbReference>
<feature type="domain" description="Toprim" evidence="12">
    <location>
        <begin position="422"/>
        <end position="540"/>
    </location>
</feature>
<evidence type="ECO:0000256" key="6">
    <source>
        <dbReference type="ARBA" id="ARBA00022741"/>
    </source>
</evidence>
<dbReference type="Gene3D" id="3.40.50.670">
    <property type="match status" value="1"/>
</dbReference>
<dbReference type="InterPro" id="IPR003594">
    <property type="entry name" value="HATPase_dom"/>
</dbReference>
<keyword evidence="14" id="KW-1185">Reference proteome</keyword>
<dbReference type="Pfam" id="PF00204">
    <property type="entry name" value="DNA_gyraseB"/>
    <property type="match status" value="1"/>
</dbReference>
<evidence type="ECO:0000256" key="3">
    <source>
        <dbReference type="ARBA" id="ARBA00010708"/>
    </source>
</evidence>
<dbReference type="InterPro" id="IPR036890">
    <property type="entry name" value="HATPase_C_sf"/>
</dbReference>
<dbReference type="SUPFAM" id="SSF56719">
    <property type="entry name" value="Type II DNA topoisomerase"/>
    <property type="match status" value="1"/>
</dbReference>
<dbReference type="InterPro" id="IPR013760">
    <property type="entry name" value="Topo_IIA-like_dom_sf"/>
</dbReference>
<dbReference type="GO" id="GO:0005524">
    <property type="term" value="F:ATP binding"/>
    <property type="evidence" value="ECO:0007669"/>
    <property type="project" value="UniProtKB-KW"/>
</dbReference>
<dbReference type="Pfam" id="PF02518">
    <property type="entry name" value="HATPase_c"/>
    <property type="match status" value="1"/>
</dbReference>
<keyword evidence="7" id="KW-0067">ATP-binding</keyword>
<dbReference type="SMART" id="SM00433">
    <property type="entry name" value="TOP2c"/>
    <property type="match status" value="1"/>
</dbReference>
<dbReference type="GO" id="GO:0046872">
    <property type="term" value="F:metal ion binding"/>
    <property type="evidence" value="ECO:0007669"/>
    <property type="project" value="UniProtKB-KW"/>
</dbReference>
<dbReference type="EMBL" id="SMMX01000002">
    <property type="protein sequence ID" value="TDA23063.1"/>
    <property type="molecule type" value="Genomic_DNA"/>
</dbReference>
<dbReference type="Proteomes" id="UP000295710">
    <property type="component" value="Unassembled WGS sequence"/>
</dbReference>
<dbReference type="Gene3D" id="3.30.565.10">
    <property type="entry name" value="Histidine kinase-like ATPase, C-terminal domain"/>
    <property type="match status" value="1"/>
</dbReference>
<keyword evidence="9" id="KW-0799">Topoisomerase</keyword>
<dbReference type="PRINTS" id="PR01159">
    <property type="entry name" value="DNAGYRASEB"/>
</dbReference>